<dbReference type="EMBL" id="CP108125">
    <property type="protein sequence ID" value="WTO84393.1"/>
    <property type="molecule type" value="Genomic_DNA"/>
</dbReference>
<protein>
    <submittedName>
        <fullName evidence="3">DUF4232 domain-containing protein</fullName>
    </submittedName>
</protein>
<evidence type="ECO:0000313" key="3">
    <source>
        <dbReference type="EMBL" id="WTO84393.1"/>
    </source>
</evidence>
<feature type="signal peptide" evidence="1">
    <location>
        <begin position="1"/>
        <end position="25"/>
    </location>
</feature>
<evidence type="ECO:0000313" key="4">
    <source>
        <dbReference type="Proteomes" id="UP001622690"/>
    </source>
</evidence>
<evidence type="ECO:0000256" key="1">
    <source>
        <dbReference type="SAM" id="SignalP"/>
    </source>
</evidence>
<dbReference type="PROSITE" id="PS51257">
    <property type="entry name" value="PROKAR_LIPOPROTEIN"/>
    <property type="match status" value="1"/>
</dbReference>
<organism evidence="3 4">
    <name type="scientific">Streptomyces nigra</name>
    <dbReference type="NCBI Taxonomy" id="1827580"/>
    <lineage>
        <taxon>Bacteria</taxon>
        <taxon>Bacillati</taxon>
        <taxon>Actinomycetota</taxon>
        <taxon>Actinomycetes</taxon>
        <taxon>Kitasatosporales</taxon>
        <taxon>Streptomycetaceae</taxon>
        <taxon>Streptomyces</taxon>
    </lineage>
</organism>
<proteinExistence type="predicted"/>
<dbReference type="RefSeq" id="WP_210982130.1">
    <property type="nucleotide sequence ID" value="NZ_CP108125.1"/>
</dbReference>
<reference evidence="3 4" key="1">
    <citation type="submission" date="2022-10" db="EMBL/GenBank/DDBJ databases">
        <title>The complete genomes of actinobacterial strains from the NBC collection.</title>
        <authorList>
            <person name="Joergensen T.S."/>
            <person name="Alvarez Arevalo M."/>
            <person name="Sterndorff E.B."/>
            <person name="Faurdal D."/>
            <person name="Vuksanovic O."/>
            <person name="Mourched A.-S."/>
            <person name="Charusanti P."/>
            <person name="Shaw S."/>
            <person name="Blin K."/>
            <person name="Weber T."/>
        </authorList>
    </citation>
    <scope>NUCLEOTIDE SEQUENCE [LARGE SCALE GENOMIC DNA]</scope>
    <source>
        <strain evidence="3 4">NBC_00206</strain>
    </source>
</reference>
<evidence type="ECO:0000259" key="2">
    <source>
        <dbReference type="Pfam" id="PF14016"/>
    </source>
</evidence>
<feature type="domain" description="DUF4232" evidence="2">
    <location>
        <begin position="47"/>
        <end position="177"/>
    </location>
</feature>
<feature type="chain" id="PRO_5045309021" evidence="1">
    <location>
        <begin position="26"/>
        <end position="182"/>
    </location>
</feature>
<dbReference type="Proteomes" id="UP001622690">
    <property type="component" value="Chromosome"/>
</dbReference>
<keyword evidence="1" id="KW-0732">Signal</keyword>
<accession>A0ABZ1IWY3</accession>
<name>A0ABZ1IWY3_9ACTN</name>
<dbReference type="Pfam" id="PF14016">
    <property type="entry name" value="DUF4232"/>
    <property type="match status" value="1"/>
</dbReference>
<keyword evidence="4" id="KW-1185">Reference proteome</keyword>
<sequence length="182" mass="17925">MRTISVTASVAALAAALLLTSCDDAGDAKTTQDKADKADTAAGAGCAAELAVRFGPANAAPAAGDTGNVPVTVTNRGDAPCTVEGLPGMELVAGDTTAAVPAAEAASGGKATFAKGASLAFTLTYVRGEEGAETSLAARTATVRLPGAEKTHSFKWAYGDIALKSDGSTPDASVTGFQQSTD</sequence>
<dbReference type="InterPro" id="IPR025326">
    <property type="entry name" value="DUF4232"/>
</dbReference>
<gene>
    <name evidence="3" type="ORF">OHU27_18995</name>
</gene>